<keyword evidence="1" id="KW-0805">Transcription regulation</keyword>
<evidence type="ECO:0000256" key="2">
    <source>
        <dbReference type="ARBA" id="ARBA00023125"/>
    </source>
</evidence>
<keyword evidence="3" id="KW-0804">Transcription</keyword>
<evidence type="ECO:0000313" key="6">
    <source>
        <dbReference type="Proteomes" id="UP000004947"/>
    </source>
</evidence>
<dbReference type="RefSeq" id="WP_007280683.1">
    <property type="nucleotide sequence ID" value="NZ_ABCK01000028.1"/>
</dbReference>
<dbReference type="PANTHER" id="PTHR38445">
    <property type="entry name" value="HTH-TYPE TRANSCRIPTIONAL REPRESSOR YTRA"/>
    <property type="match status" value="1"/>
</dbReference>
<dbReference type="Proteomes" id="UP000004947">
    <property type="component" value="Unassembled WGS sequence"/>
</dbReference>
<dbReference type="STRING" id="313628.LNTAR_23704"/>
<comment type="caution">
    <text evidence="5">The sequence shown here is derived from an EMBL/GenBank/DDBJ whole genome shotgun (WGS) entry which is preliminary data.</text>
</comment>
<evidence type="ECO:0000256" key="3">
    <source>
        <dbReference type="ARBA" id="ARBA00023163"/>
    </source>
</evidence>
<dbReference type="Gene3D" id="1.10.10.10">
    <property type="entry name" value="Winged helix-like DNA-binding domain superfamily/Winged helix DNA-binding domain"/>
    <property type="match status" value="1"/>
</dbReference>
<dbReference type="CDD" id="cd07377">
    <property type="entry name" value="WHTH_GntR"/>
    <property type="match status" value="1"/>
</dbReference>
<evidence type="ECO:0000256" key="1">
    <source>
        <dbReference type="ARBA" id="ARBA00023015"/>
    </source>
</evidence>
<dbReference type="SMART" id="SM00345">
    <property type="entry name" value="HTH_GNTR"/>
    <property type="match status" value="1"/>
</dbReference>
<dbReference type="eggNOG" id="COG1725">
    <property type="taxonomic scope" value="Bacteria"/>
</dbReference>
<reference evidence="5 6" key="1">
    <citation type="journal article" date="2010" name="J. Bacteriol.">
        <title>Genome sequence of Lentisphaera araneosa HTCC2155T, the type species of the order Lentisphaerales in the phylum Lentisphaerae.</title>
        <authorList>
            <person name="Thrash J.C."/>
            <person name="Cho J.C."/>
            <person name="Vergin K.L."/>
            <person name="Morris R.M."/>
            <person name="Giovannoni S.J."/>
        </authorList>
    </citation>
    <scope>NUCLEOTIDE SEQUENCE [LARGE SCALE GENOMIC DNA]</scope>
    <source>
        <strain evidence="5 6">HTCC2155</strain>
    </source>
</reference>
<keyword evidence="2" id="KW-0238">DNA-binding</keyword>
<dbReference type="SUPFAM" id="SSF46785">
    <property type="entry name" value="Winged helix' DNA-binding domain"/>
    <property type="match status" value="1"/>
</dbReference>
<dbReference type="InterPro" id="IPR036390">
    <property type="entry name" value="WH_DNA-bd_sf"/>
</dbReference>
<dbReference type="GO" id="GO:0003700">
    <property type="term" value="F:DNA-binding transcription factor activity"/>
    <property type="evidence" value="ECO:0007669"/>
    <property type="project" value="InterPro"/>
</dbReference>
<protein>
    <submittedName>
        <fullName evidence="5">Transcriptional regulator (GntR family) protein</fullName>
    </submittedName>
</protein>
<evidence type="ECO:0000259" key="4">
    <source>
        <dbReference type="PROSITE" id="PS50949"/>
    </source>
</evidence>
<feature type="domain" description="HTH gntR-type" evidence="4">
    <location>
        <begin position="11"/>
        <end position="79"/>
    </location>
</feature>
<proteinExistence type="predicted"/>
<dbReference type="InterPro" id="IPR036388">
    <property type="entry name" value="WH-like_DNA-bd_sf"/>
</dbReference>
<sequence>MNLSINTGSNTPLYAQITEQLEQHIILGQYKFGDKLPSLRQVSKDLCVNYLTVKQAYSELEKRGLVYIEQGKGAFISSNQSRRQEVIHQKCSDLVELAKQVGLNVNDLTEILRNIEEEN</sequence>
<accession>A6DS68</accession>
<dbReference type="PANTHER" id="PTHR38445:SF7">
    <property type="entry name" value="GNTR-FAMILY TRANSCRIPTIONAL REGULATOR"/>
    <property type="match status" value="1"/>
</dbReference>
<gene>
    <name evidence="5" type="ORF">LNTAR_23704</name>
</gene>
<evidence type="ECO:0000313" key="5">
    <source>
        <dbReference type="EMBL" id="EDM25528.1"/>
    </source>
</evidence>
<dbReference type="AlphaFoldDB" id="A6DS68"/>
<name>A6DS68_9BACT</name>
<dbReference type="InterPro" id="IPR000524">
    <property type="entry name" value="Tscrpt_reg_HTH_GntR"/>
</dbReference>
<dbReference type="PROSITE" id="PS50949">
    <property type="entry name" value="HTH_GNTR"/>
    <property type="match status" value="1"/>
</dbReference>
<dbReference type="OrthoDB" id="9801546at2"/>
<keyword evidence="6" id="KW-1185">Reference proteome</keyword>
<dbReference type="Pfam" id="PF00392">
    <property type="entry name" value="GntR"/>
    <property type="match status" value="1"/>
</dbReference>
<dbReference type="GO" id="GO:0003677">
    <property type="term" value="F:DNA binding"/>
    <property type="evidence" value="ECO:0007669"/>
    <property type="project" value="UniProtKB-KW"/>
</dbReference>
<dbReference type="EMBL" id="ABCK01000028">
    <property type="protein sequence ID" value="EDM25528.1"/>
    <property type="molecule type" value="Genomic_DNA"/>
</dbReference>
<organism evidence="5 6">
    <name type="scientific">Lentisphaera araneosa HTCC2155</name>
    <dbReference type="NCBI Taxonomy" id="313628"/>
    <lineage>
        <taxon>Bacteria</taxon>
        <taxon>Pseudomonadati</taxon>
        <taxon>Lentisphaerota</taxon>
        <taxon>Lentisphaeria</taxon>
        <taxon>Lentisphaerales</taxon>
        <taxon>Lentisphaeraceae</taxon>
        <taxon>Lentisphaera</taxon>
    </lineage>
</organism>